<keyword evidence="4" id="KW-1185">Reference proteome</keyword>
<accession>A0A395S870</accession>
<feature type="region of interest" description="Disordered" evidence="1">
    <location>
        <begin position="282"/>
        <end position="310"/>
    </location>
</feature>
<feature type="compositionally biased region" description="Polar residues" evidence="1">
    <location>
        <begin position="48"/>
        <end position="61"/>
    </location>
</feature>
<feature type="domain" description="Spindle pole body-associated protein cut12" evidence="2">
    <location>
        <begin position="112"/>
        <end position="243"/>
    </location>
</feature>
<gene>
    <name evidence="3" type="ORF">FLONG3_8063</name>
</gene>
<reference evidence="3 4" key="1">
    <citation type="journal article" date="2018" name="PLoS Pathog.">
        <title>Evolution of structural diversity of trichothecenes, a family of toxins produced by plant pathogenic and entomopathogenic fungi.</title>
        <authorList>
            <person name="Proctor R.H."/>
            <person name="McCormick S.P."/>
            <person name="Kim H.S."/>
            <person name="Cardoza R.E."/>
            <person name="Stanley A.M."/>
            <person name="Lindo L."/>
            <person name="Kelly A."/>
            <person name="Brown D.W."/>
            <person name="Lee T."/>
            <person name="Vaughan M.M."/>
            <person name="Alexander N.J."/>
            <person name="Busman M."/>
            <person name="Gutierrez S."/>
        </authorList>
    </citation>
    <scope>NUCLEOTIDE SEQUENCE [LARGE SCALE GENOMIC DNA]</scope>
    <source>
        <strain evidence="3 4">NRRL 20695</strain>
    </source>
</reference>
<feature type="compositionally biased region" description="Polar residues" evidence="1">
    <location>
        <begin position="127"/>
        <end position="136"/>
    </location>
</feature>
<feature type="region of interest" description="Disordered" evidence="1">
    <location>
        <begin position="343"/>
        <end position="374"/>
    </location>
</feature>
<feature type="region of interest" description="Disordered" evidence="1">
    <location>
        <begin position="1"/>
        <end position="30"/>
    </location>
</feature>
<sequence length="681" mass="77500">MLGWMLRRGEDAPEPVNEGDTTQIDVPDTPAPVFAARAFKSALFGTPARQSNQSTRALTKSKNSRMDQESSRTPQRPQGILLTPGTGTTRRKRVSFGQDVKKNANSSKEPESRQRTRLNEALEKASKTVSQKNEGQQEPEDSSDEWEEADDEDYCTHDITVDLNEPHSQSGRYWKEEFEKYHKDAKAEMEKLLKYKQLAKSYAKQKDAEAIDLAVKLKEEQQKVIEMEKQIAEGASKMASKRGDPPDESSADLLSTLTKQTALAVQYRTRVQELEEQLEEFLCEREDDPDWRDRKQRQTTSPRTQKTLIETQRELRRARIQVKEVDDLREQVSSLKNQLKLAEKRAAKAETNSETKISGKEKTDDEPLREGSRAQELRAQLREARDENNKKDEELRKLKKEFEAYRNETQAHSADTNAVLERAHAKIAELKKEVKTLKAGDHDVRMQDDQATRPKSWHVQLDAGRLAEKGSRPTGVPLDENNRDYKRDMARRSLDPVDLEGDTMEFKVTDLSAPSLRQKFSDDAAPRLSKSDVGTSKMVSSNLGDKPDIGRPRWQPFVPRSPRNRAYLGEEITKRIESGGETRGRPSFEEITVPDLPALAKSIARSKRTASTEKMDDKIDLLQDHYARLGGPDPNNSVFTANTSKLPPERRAAAIARIEQRMAEKKRARGRKGFDKENVRP</sequence>
<feature type="region of interest" description="Disordered" evidence="1">
    <location>
        <begin position="626"/>
        <end position="649"/>
    </location>
</feature>
<evidence type="ECO:0000256" key="1">
    <source>
        <dbReference type="SAM" id="MobiDB-lite"/>
    </source>
</evidence>
<protein>
    <recommendedName>
        <fullName evidence="2">Spindle pole body-associated protein cut12 domain-containing protein</fullName>
    </recommendedName>
</protein>
<dbReference type="Proteomes" id="UP000266234">
    <property type="component" value="Unassembled WGS sequence"/>
</dbReference>
<proteinExistence type="predicted"/>
<dbReference type="OrthoDB" id="5383703at2759"/>
<dbReference type="EMBL" id="PXOG01000190">
    <property type="protein sequence ID" value="RGP68614.1"/>
    <property type="molecule type" value="Genomic_DNA"/>
</dbReference>
<name>A0A395S870_9HYPO</name>
<feature type="region of interest" description="Disordered" evidence="1">
    <location>
        <begin position="441"/>
        <end position="496"/>
    </location>
</feature>
<feature type="compositionally biased region" description="Polar residues" evidence="1">
    <location>
        <begin position="532"/>
        <end position="543"/>
    </location>
</feature>
<feature type="region of interest" description="Disordered" evidence="1">
    <location>
        <begin position="662"/>
        <end position="681"/>
    </location>
</feature>
<feature type="compositionally biased region" description="Polar residues" evidence="1">
    <location>
        <begin position="298"/>
        <end position="310"/>
    </location>
</feature>
<feature type="compositionally biased region" description="Basic and acidic residues" evidence="1">
    <location>
        <begin position="480"/>
        <end position="495"/>
    </location>
</feature>
<evidence type="ECO:0000313" key="4">
    <source>
        <dbReference type="Proteomes" id="UP000266234"/>
    </source>
</evidence>
<feature type="compositionally biased region" description="Basic and acidic residues" evidence="1">
    <location>
        <begin position="441"/>
        <end position="452"/>
    </location>
</feature>
<feature type="region of interest" description="Disordered" evidence="1">
    <location>
        <begin position="517"/>
        <end position="566"/>
    </location>
</feature>
<feature type="compositionally biased region" description="Acidic residues" evidence="1">
    <location>
        <begin position="137"/>
        <end position="152"/>
    </location>
</feature>
<evidence type="ECO:0000259" key="2">
    <source>
        <dbReference type="Pfam" id="PF11500"/>
    </source>
</evidence>
<dbReference type="STRING" id="694270.A0A395S870"/>
<feature type="compositionally biased region" description="Polar residues" evidence="1">
    <location>
        <begin position="634"/>
        <end position="645"/>
    </location>
</feature>
<dbReference type="Pfam" id="PF11500">
    <property type="entry name" value="Cut12"/>
    <property type="match status" value="1"/>
</dbReference>
<dbReference type="InterPro" id="IPR021589">
    <property type="entry name" value="Cut12"/>
</dbReference>
<feature type="compositionally biased region" description="Basic and acidic residues" evidence="1">
    <location>
        <begin position="108"/>
        <end position="126"/>
    </location>
</feature>
<dbReference type="AlphaFoldDB" id="A0A395S870"/>
<organism evidence="3 4">
    <name type="scientific">Fusarium longipes</name>
    <dbReference type="NCBI Taxonomy" id="694270"/>
    <lineage>
        <taxon>Eukaryota</taxon>
        <taxon>Fungi</taxon>
        <taxon>Dikarya</taxon>
        <taxon>Ascomycota</taxon>
        <taxon>Pezizomycotina</taxon>
        <taxon>Sordariomycetes</taxon>
        <taxon>Hypocreomycetidae</taxon>
        <taxon>Hypocreales</taxon>
        <taxon>Nectriaceae</taxon>
        <taxon>Fusarium</taxon>
    </lineage>
</organism>
<feature type="region of interest" description="Disordered" evidence="1">
    <location>
        <begin position="43"/>
        <end position="152"/>
    </location>
</feature>
<evidence type="ECO:0000313" key="3">
    <source>
        <dbReference type="EMBL" id="RGP68614.1"/>
    </source>
</evidence>
<comment type="caution">
    <text evidence="3">The sequence shown here is derived from an EMBL/GenBank/DDBJ whole genome shotgun (WGS) entry which is preliminary data.</text>
</comment>
<feature type="compositionally biased region" description="Basic and acidic residues" evidence="1">
    <location>
        <begin position="672"/>
        <end position="681"/>
    </location>
</feature>